<reference evidence="1 2" key="1">
    <citation type="submission" date="2021-05" db="EMBL/GenBank/DDBJ databases">
        <title>Genome Assembly of Synthetic Allotetraploid Brassica napus Reveals Homoeologous Exchanges between Subgenomes.</title>
        <authorList>
            <person name="Davis J.T."/>
        </authorList>
    </citation>
    <scope>NUCLEOTIDE SEQUENCE [LARGE SCALE GENOMIC DNA]</scope>
    <source>
        <strain evidence="2">cv. Da-Ae</strain>
        <tissue evidence="1">Seedling</tissue>
    </source>
</reference>
<gene>
    <name evidence="1" type="ORF">HID58_075102</name>
</gene>
<evidence type="ECO:0000313" key="1">
    <source>
        <dbReference type="EMBL" id="KAH0868080.1"/>
    </source>
</evidence>
<protein>
    <submittedName>
        <fullName evidence="1">Uncharacterized protein</fullName>
    </submittedName>
</protein>
<name>A0ABQ7YLV7_BRANA</name>
<dbReference type="EMBL" id="JAGKQM010000017">
    <property type="protein sequence ID" value="KAH0868080.1"/>
    <property type="molecule type" value="Genomic_DNA"/>
</dbReference>
<evidence type="ECO:0000313" key="2">
    <source>
        <dbReference type="Proteomes" id="UP000824890"/>
    </source>
</evidence>
<organism evidence="1 2">
    <name type="scientific">Brassica napus</name>
    <name type="common">Rape</name>
    <dbReference type="NCBI Taxonomy" id="3708"/>
    <lineage>
        <taxon>Eukaryota</taxon>
        <taxon>Viridiplantae</taxon>
        <taxon>Streptophyta</taxon>
        <taxon>Embryophyta</taxon>
        <taxon>Tracheophyta</taxon>
        <taxon>Spermatophyta</taxon>
        <taxon>Magnoliopsida</taxon>
        <taxon>eudicotyledons</taxon>
        <taxon>Gunneridae</taxon>
        <taxon>Pentapetalae</taxon>
        <taxon>rosids</taxon>
        <taxon>malvids</taxon>
        <taxon>Brassicales</taxon>
        <taxon>Brassicaceae</taxon>
        <taxon>Brassiceae</taxon>
        <taxon>Brassica</taxon>
    </lineage>
</organism>
<comment type="caution">
    <text evidence="1">The sequence shown here is derived from an EMBL/GenBank/DDBJ whole genome shotgun (WGS) entry which is preliminary data.</text>
</comment>
<keyword evidence="2" id="KW-1185">Reference proteome</keyword>
<proteinExistence type="predicted"/>
<accession>A0ABQ7YLV7</accession>
<sequence length="151" mass="17608">MSSQVITCAIQIPETKEKFICSAIYESNLEGERRHLNHYEDLASRTKQAYEVMCECQNQVLIDPNPLTFAAAAVASDRWNKLARIEKKNFRQKSCIRWLQARDLNTTFFHRSVQVRASWNAIRVLQTSNGEILTTTTYITREVVHHFEQFL</sequence>
<dbReference type="Proteomes" id="UP000824890">
    <property type="component" value="Unassembled WGS sequence"/>
</dbReference>